<dbReference type="InterPro" id="IPR050213">
    <property type="entry name" value="GST_superfamily"/>
</dbReference>
<dbReference type="EC" id="2.5.1.18" evidence="2"/>
<sequence length="219" mass="25489">MSSWGHDSHNISFAVLCLITCFCLYCFKMIKPPITKFKRKNPMSANFFYILTLGHAKPILQYIAGKHNLYGKNLKERVLIDQYVEGTTDLMEVTMYIPFLLSEDREKQIEAMKKKSKNIYFPIYEQVLRDHGQPFLLGDQFSWADVQLIEAILMAEEITSDILSDFPLLQAFKDRIREMPTIKAFLQPGSKRKPLPDDKYVALVKGMFQMYLKPAFNLK</sequence>
<keyword evidence="7" id="KW-1185">Reference proteome</keyword>
<dbReference type="Pfam" id="PF14497">
    <property type="entry name" value="GST_C_3"/>
    <property type="match status" value="1"/>
</dbReference>
<dbReference type="InterPro" id="IPR036282">
    <property type="entry name" value="Glutathione-S-Trfase_C_sf"/>
</dbReference>
<dbReference type="GeneTree" id="ENSGT00940000161750"/>
<name>A0A8C5QII3_9ANUR</name>
<accession>A0A8C5QII3</accession>
<dbReference type="PANTHER" id="PTHR11571">
    <property type="entry name" value="GLUTATHIONE S-TRANSFERASE"/>
    <property type="match status" value="1"/>
</dbReference>
<dbReference type="PRINTS" id="PR01266">
    <property type="entry name" value="GSTRNSFRASEA"/>
</dbReference>
<dbReference type="Ensembl" id="ENSLLET00000039727.1">
    <property type="protein sequence ID" value="ENSLLEP00000038231.1"/>
    <property type="gene ID" value="ENSLLEG00000023976.1"/>
</dbReference>
<dbReference type="Proteomes" id="UP000694569">
    <property type="component" value="Unplaced"/>
</dbReference>
<keyword evidence="4" id="KW-0472">Membrane</keyword>
<keyword evidence="3" id="KW-0808">Transferase</keyword>
<organism evidence="6 7">
    <name type="scientific">Leptobrachium leishanense</name>
    <name type="common">Leishan spiny toad</name>
    <dbReference type="NCBI Taxonomy" id="445787"/>
    <lineage>
        <taxon>Eukaryota</taxon>
        <taxon>Metazoa</taxon>
        <taxon>Chordata</taxon>
        <taxon>Craniata</taxon>
        <taxon>Vertebrata</taxon>
        <taxon>Euteleostomi</taxon>
        <taxon>Amphibia</taxon>
        <taxon>Batrachia</taxon>
        <taxon>Anura</taxon>
        <taxon>Pelobatoidea</taxon>
        <taxon>Megophryidae</taxon>
        <taxon>Leptobrachium</taxon>
    </lineage>
</organism>
<dbReference type="SUPFAM" id="SSF47616">
    <property type="entry name" value="GST C-terminal domain-like"/>
    <property type="match status" value="1"/>
</dbReference>
<reference evidence="6" key="1">
    <citation type="submission" date="2025-08" db="UniProtKB">
        <authorList>
            <consortium name="Ensembl"/>
        </authorList>
    </citation>
    <scope>IDENTIFICATION</scope>
</reference>
<dbReference type="InterPro" id="IPR004046">
    <property type="entry name" value="GST_C"/>
</dbReference>
<keyword evidence="4" id="KW-0812">Transmembrane</keyword>
<evidence type="ECO:0000256" key="4">
    <source>
        <dbReference type="SAM" id="Phobius"/>
    </source>
</evidence>
<dbReference type="AlphaFoldDB" id="A0A8C5QII3"/>
<evidence type="ECO:0000256" key="3">
    <source>
        <dbReference type="ARBA" id="ARBA00022679"/>
    </source>
</evidence>
<dbReference type="GO" id="GO:0004364">
    <property type="term" value="F:glutathione transferase activity"/>
    <property type="evidence" value="ECO:0007669"/>
    <property type="project" value="UniProtKB-EC"/>
</dbReference>
<evidence type="ECO:0000259" key="5">
    <source>
        <dbReference type="PROSITE" id="PS50405"/>
    </source>
</evidence>
<protein>
    <recommendedName>
        <fullName evidence="2">glutathione transferase</fullName>
        <ecNumber evidence="2">2.5.1.18</ecNumber>
    </recommendedName>
</protein>
<feature type="transmembrane region" description="Helical" evidence="4">
    <location>
        <begin position="12"/>
        <end position="30"/>
    </location>
</feature>
<evidence type="ECO:0000256" key="1">
    <source>
        <dbReference type="ARBA" id="ARBA00011055"/>
    </source>
</evidence>
<dbReference type="PROSITE" id="PS50405">
    <property type="entry name" value="GST_CTER"/>
    <property type="match status" value="1"/>
</dbReference>
<dbReference type="Gene3D" id="1.20.1050.130">
    <property type="match status" value="1"/>
</dbReference>
<evidence type="ECO:0000313" key="6">
    <source>
        <dbReference type="Ensembl" id="ENSLLEP00000038231.1"/>
    </source>
</evidence>
<dbReference type="FunFam" id="1.20.1050.10:FF:000005">
    <property type="entry name" value="Glutathione S-transferase A1"/>
    <property type="match status" value="1"/>
</dbReference>
<dbReference type="InterPro" id="IPR003080">
    <property type="entry name" value="GST_alpha"/>
</dbReference>
<comment type="similarity">
    <text evidence="1">Belongs to the GST superfamily. Alpha family.</text>
</comment>
<dbReference type="InterPro" id="IPR010987">
    <property type="entry name" value="Glutathione-S-Trfase_C-like"/>
</dbReference>
<evidence type="ECO:0000256" key="2">
    <source>
        <dbReference type="ARBA" id="ARBA00012452"/>
    </source>
</evidence>
<feature type="domain" description="GST C-terminal" evidence="5">
    <location>
        <begin position="73"/>
        <end position="195"/>
    </location>
</feature>
<proteinExistence type="inferred from homology"/>
<evidence type="ECO:0000313" key="7">
    <source>
        <dbReference type="Proteomes" id="UP000694569"/>
    </source>
</evidence>
<dbReference type="GO" id="GO:0006749">
    <property type="term" value="P:glutathione metabolic process"/>
    <property type="evidence" value="ECO:0007669"/>
    <property type="project" value="TreeGrafter"/>
</dbReference>
<keyword evidence="4" id="KW-1133">Transmembrane helix</keyword>
<reference evidence="6" key="2">
    <citation type="submission" date="2025-09" db="UniProtKB">
        <authorList>
            <consortium name="Ensembl"/>
        </authorList>
    </citation>
    <scope>IDENTIFICATION</scope>
</reference>
<dbReference type="PANTHER" id="PTHR11571:SF230">
    <property type="entry name" value="GLUTATHIONE TRANSFERASE"/>
    <property type="match status" value="1"/>
</dbReference>